<reference evidence="1 2" key="1">
    <citation type="submission" date="2021-01" db="EMBL/GenBank/DDBJ databases">
        <title>Biogeographic distribution of Paracoccus.</title>
        <authorList>
            <person name="Hollensteiner J."/>
            <person name="Leineberger J."/>
            <person name="Brinkhoff T."/>
            <person name="Daniel R."/>
        </authorList>
    </citation>
    <scope>NUCLEOTIDE SEQUENCE [LARGE SCALE GENOMIC DNA]</scope>
    <source>
        <strain evidence="1 2">LMG25392</strain>
    </source>
</reference>
<sequence length="415" mass="46202">MLSLIDAASHAQWFGAAEVYWGAEPVRLGFGPTSVPAARDGVVARSRDLDSLLENWSDASYLHTHPAWQRRGKIVGLYPPYRVSEGDTFSAQVGFVSGARGSDGVVFIFGIIPDSERPPETKDFFERGNTARLRERFIELARIDKVYDGRLREMSVGLARFAGQTVRPVLIVEAGESSGQDWAAWSQPTIDARREIAFTGFQCNLESTSGRSDFRRRRRRRRSWNSDEFALLVQVLGFNERSDEQRYEGAQFRATTSVDSGESFSFSPMVFGFAPSEVSHLEVRMVGLEIDGAGETEYLADYALSFWAGTTFLTSDGSRSSFNSAYNPGPRSGNVHNLLATDYWRVDTSRMLSGGVEPSGIHVGGSSPGSVDEYLGEQGIIRTIIRASFEDLTMESRRYQSSSHYSDYVINISYR</sequence>
<dbReference type="RefSeq" id="WP_272860385.1">
    <property type="nucleotide sequence ID" value="NZ_CP067134.1"/>
</dbReference>
<accession>A0ABY7SYW7</accession>
<evidence type="ECO:0000313" key="2">
    <source>
        <dbReference type="Proteomes" id="UP001218412"/>
    </source>
</evidence>
<keyword evidence="2" id="KW-1185">Reference proteome</keyword>
<evidence type="ECO:0000313" key="1">
    <source>
        <dbReference type="EMBL" id="WCR12275.1"/>
    </source>
</evidence>
<dbReference type="EMBL" id="CP067134">
    <property type="protein sequence ID" value="WCR12275.1"/>
    <property type="molecule type" value="Genomic_DNA"/>
</dbReference>
<dbReference type="Proteomes" id="UP001218412">
    <property type="component" value="Chromosome"/>
</dbReference>
<protein>
    <submittedName>
        <fullName evidence="1">Uncharacterized protein</fullName>
    </submittedName>
</protein>
<proteinExistence type="predicted"/>
<name>A0ABY7SYW7_9RHOB</name>
<gene>
    <name evidence="1" type="ORF">JHW45_08170</name>
</gene>
<organism evidence="1 2">
    <name type="scientific">Paracoccus stylophorae</name>
    <dbReference type="NCBI Taxonomy" id="659350"/>
    <lineage>
        <taxon>Bacteria</taxon>
        <taxon>Pseudomonadati</taxon>
        <taxon>Pseudomonadota</taxon>
        <taxon>Alphaproteobacteria</taxon>
        <taxon>Rhodobacterales</taxon>
        <taxon>Paracoccaceae</taxon>
        <taxon>Paracoccus</taxon>
    </lineage>
</organism>